<name>A0A938BNC5_9BACT</name>
<dbReference type="Proteomes" id="UP000703893">
    <property type="component" value="Unassembled WGS sequence"/>
</dbReference>
<evidence type="ECO:0000259" key="1">
    <source>
        <dbReference type="Pfam" id="PF13492"/>
    </source>
</evidence>
<dbReference type="SUPFAM" id="SSF55781">
    <property type="entry name" value="GAF domain-like"/>
    <property type="match status" value="1"/>
</dbReference>
<sequence length="244" mass="25847">MVDCALSGLDRDAVLAAPDLDGVVWDLLTVHADGRWLVPCASGDDLAAVLALEGEALTGRDVLPYFAEAIDLAVAQFLQWQVVQDKVGRLAFAEQLSRAALSGARPAAILRDGLQAALEATGAERIIALGLDDTGNLAMRLGLETGGSELPPATPISRSICQWVMSTREALRLLDAQGLEGWQKQQSILALGLRTIVAVPLKRGEEVQGVLYMDSANLMTTFGPREQALLEAAAEVLAPLVVQA</sequence>
<reference evidence="2 3" key="1">
    <citation type="submission" date="2019-03" db="EMBL/GenBank/DDBJ databases">
        <title>Lake Tanganyika Metagenome-Assembled Genomes (MAGs).</title>
        <authorList>
            <person name="Tran P."/>
        </authorList>
    </citation>
    <scope>NUCLEOTIDE SEQUENCE [LARGE SCALE GENOMIC DNA]</scope>
    <source>
        <strain evidence="2">K_DeepCast_65m_m2_236</strain>
    </source>
</reference>
<evidence type="ECO:0000313" key="2">
    <source>
        <dbReference type="EMBL" id="MBM3274970.1"/>
    </source>
</evidence>
<dbReference type="Gene3D" id="3.30.450.40">
    <property type="match status" value="1"/>
</dbReference>
<dbReference type="Pfam" id="PF13492">
    <property type="entry name" value="GAF_3"/>
    <property type="match status" value="1"/>
</dbReference>
<dbReference type="EMBL" id="VGJX01000395">
    <property type="protein sequence ID" value="MBM3274970.1"/>
    <property type="molecule type" value="Genomic_DNA"/>
</dbReference>
<feature type="domain" description="GAF" evidence="1">
    <location>
        <begin position="106"/>
        <end position="238"/>
    </location>
</feature>
<proteinExistence type="predicted"/>
<protein>
    <submittedName>
        <fullName evidence="2">GAF domain-containing protein</fullName>
    </submittedName>
</protein>
<organism evidence="2 3">
    <name type="scientific">Candidatus Tanganyikabacteria bacterium</name>
    <dbReference type="NCBI Taxonomy" id="2961651"/>
    <lineage>
        <taxon>Bacteria</taxon>
        <taxon>Bacillati</taxon>
        <taxon>Candidatus Sericytochromatia</taxon>
        <taxon>Candidatus Tanganyikabacteria</taxon>
    </lineage>
</organism>
<evidence type="ECO:0000313" key="3">
    <source>
        <dbReference type="Proteomes" id="UP000703893"/>
    </source>
</evidence>
<accession>A0A938BNC5</accession>
<dbReference type="InterPro" id="IPR029016">
    <property type="entry name" value="GAF-like_dom_sf"/>
</dbReference>
<dbReference type="AlphaFoldDB" id="A0A938BNC5"/>
<gene>
    <name evidence="2" type="ORF">FJZ00_07445</name>
</gene>
<comment type="caution">
    <text evidence="2">The sequence shown here is derived from an EMBL/GenBank/DDBJ whole genome shotgun (WGS) entry which is preliminary data.</text>
</comment>
<dbReference type="InterPro" id="IPR003018">
    <property type="entry name" value="GAF"/>
</dbReference>